<comment type="caution">
    <text evidence="1">The sequence shown here is derived from an EMBL/GenBank/DDBJ whole genome shotgun (WGS) entry which is preliminary data.</text>
</comment>
<protein>
    <recommendedName>
        <fullName evidence="3">Ethanolamine utilization protein</fullName>
    </recommendedName>
</protein>
<gene>
    <name evidence="1" type="ORF">DIT97_19105</name>
</gene>
<dbReference type="InterPro" id="IPR036569">
    <property type="entry name" value="RpiB_LacA_LacB_sf"/>
</dbReference>
<dbReference type="Proteomes" id="UP000263642">
    <property type="component" value="Unassembled WGS sequence"/>
</dbReference>
<dbReference type="EMBL" id="DQAY01000115">
    <property type="protein sequence ID" value="HCO25025.1"/>
    <property type="molecule type" value="Genomic_DNA"/>
</dbReference>
<proteinExistence type="predicted"/>
<evidence type="ECO:0000313" key="2">
    <source>
        <dbReference type="Proteomes" id="UP000263642"/>
    </source>
</evidence>
<dbReference type="GO" id="GO:0005975">
    <property type="term" value="P:carbohydrate metabolic process"/>
    <property type="evidence" value="ECO:0007669"/>
    <property type="project" value="InterPro"/>
</dbReference>
<sequence>MQFSEELVNQVVANVLSTLSRQGQVAQHAGTASPDASVVLTEKVITADLLSAKVKGQTSVGIAAGAILTPTAKDYIRQNQISVHRASTVAASTRQGTKWRAIVLTPSSAVENALTDIEQQTGSRWSQELSTSLDHAVKDAISSLCRADAAGVVLFASAAEKAACLANRNQKVRAAAVQDVNHLRDVISQMGPNLICVNPKQKSFLELRNLIKTFVKAGIPREINQPAESTEL</sequence>
<dbReference type="Gene3D" id="3.40.1400.10">
    <property type="entry name" value="Sugar-phosphate isomerase, RpiB/LacA/LacB"/>
    <property type="match status" value="1"/>
</dbReference>
<evidence type="ECO:0008006" key="3">
    <source>
        <dbReference type="Google" id="ProtNLM"/>
    </source>
</evidence>
<accession>A0A3D3R888</accession>
<dbReference type="GO" id="GO:0016853">
    <property type="term" value="F:isomerase activity"/>
    <property type="evidence" value="ECO:0007669"/>
    <property type="project" value="InterPro"/>
</dbReference>
<organism evidence="1 2">
    <name type="scientific">Gimesia maris</name>
    <dbReference type="NCBI Taxonomy" id="122"/>
    <lineage>
        <taxon>Bacteria</taxon>
        <taxon>Pseudomonadati</taxon>
        <taxon>Planctomycetota</taxon>
        <taxon>Planctomycetia</taxon>
        <taxon>Planctomycetales</taxon>
        <taxon>Planctomycetaceae</taxon>
        <taxon>Gimesia</taxon>
    </lineage>
</organism>
<evidence type="ECO:0000313" key="1">
    <source>
        <dbReference type="EMBL" id="HCO25025.1"/>
    </source>
</evidence>
<name>A0A3D3R888_9PLAN</name>
<reference evidence="1 2" key="1">
    <citation type="journal article" date="2018" name="Nat. Biotechnol.">
        <title>A standardized bacterial taxonomy based on genome phylogeny substantially revises the tree of life.</title>
        <authorList>
            <person name="Parks D.H."/>
            <person name="Chuvochina M."/>
            <person name="Waite D.W."/>
            <person name="Rinke C."/>
            <person name="Skarshewski A."/>
            <person name="Chaumeil P.A."/>
            <person name="Hugenholtz P."/>
        </authorList>
    </citation>
    <scope>NUCLEOTIDE SEQUENCE [LARGE SCALE GENOMIC DNA]</scope>
    <source>
        <strain evidence="1">UBA9375</strain>
    </source>
</reference>
<dbReference type="AlphaFoldDB" id="A0A3D3R888"/>